<accession>A0A4Z0ZQG9</accession>
<dbReference type="EMBL" id="RQGH01000026">
    <property type="protein sequence ID" value="TGL64949.1"/>
    <property type="molecule type" value="Genomic_DNA"/>
</dbReference>
<dbReference type="AlphaFoldDB" id="A0A4Z0ZQG9"/>
<keyword evidence="2" id="KW-1185">Reference proteome</keyword>
<proteinExistence type="predicted"/>
<dbReference type="RefSeq" id="WP_135642471.1">
    <property type="nucleotide sequence ID" value="NZ_RQGH01000026.1"/>
</dbReference>
<evidence type="ECO:0000313" key="1">
    <source>
        <dbReference type="EMBL" id="TGL64949.1"/>
    </source>
</evidence>
<gene>
    <name evidence="1" type="ORF">EHQ62_10120</name>
</gene>
<evidence type="ECO:0008006" key="3">
    <source>
        <dbReference type="Google" id="ProtNLM"/>
    </source>
</evidence>
<sequence>MKTVKFTIYLMLVTLSFQNCNSEEKNDQTLLAGLVLASLSNCFSVPEQAVVKDGNSATTTTYNCSVSGKVYTCVPKDGGNTVTRTYLSAELAKLSVVDPPSFSNQHVQRGLQKRVEGTTETNFVYNASNQLQSVSSPAATYSNYDANGFPKSNSIGNTITYTYESGRTIPKTVADGANTYTYDNRGWATQVSFGFGNPTTIEYSGSLGICQ</sequence>
<name>A0A4Z0ZQG9_9LEPT</name>
<comment type="caution">
    <text evidence="1">The sequence shown here is derived from an EMBL/GenBank/DDBJ whole genome shotgun (WGS) entry which is preliminary data.</text>
</comment>
<dbReference type="Proteomes" id="UP000297567">
    <property type="component" value="Unassembled WGS sequence"/>
</dbReference>
<dbReference type="Gene3D" id="2.180.10.10">
    <property type="entry name" value="RHS repeat-associated core"/>
    <property type="match status" value="1"/>
</dbReference>
<reference evidence="1" key="1">
    <citation type="journal article" date="2019" name="PLoS Negl. Trop. Dis.">
        <title>Revisiting the worldwide diversity of Leptospira species in the environment.</title>
        <authorList>
            <person name="Vincent A.T."/>
            <person name="Schiettekatte O."/>
            <person name="Bourhy P."/>
            <person name="Veyrier F.J."/>
            <person name="Picardeau M."/>
        </authorList>
    </citation>
    <scope>NUCLEOTIDE SEQUENCE [LARGE SCALE GENOMIC DNA]</scope>
    <source>
        <strain evidence="1">201702451</strain>
    </source>
</reference>
<protein>
    <recommendedName>
        <fullName evidence="3">YD repeat-containing protein</fullName>
    </recommendedName>
</protein>
<organism evidence="1 2">
    <name type="scientific">Leptospira jelokensis</name>
    <dbReference type="NCBI Taxonomy" id="2484931"/>
    <lineage>
        <taxon>Bacteria</taxon>
        <taxon>Pseudomonadati</taxon>
        <taxon>Spirochaetota</taxon>
        <taxon>Spirochaetia</taxon>
        <taxon>Leptospirales</taxon>
        <taxon>Leptospiraceae</taxon>
        <taxon>Leptospira</taxon>
    </lineage>
</organism>
<evidence type="ECO:0000313" key="2">
    <source>
        <dbReference type="Proteomes" id="UP000297567"/>
    </source>
</evidence>